<dbReference type="PANTHER" id="PTHR30250">
    <property type="entry name" value="PST FAMILY PREDICTED COLANIC ACID TRANSPORTER"/>
    <property type="match status" value="1"/>
</dbReference>
<dbReference type="RefSeq" id="WP_320001448.1">
    <property type="nucleotide sequence ID" value="NZ_CP138348.1"/>
</dbReference>
<accession>A0AAF1C179</accession>
<feature type="transmembrane region" description="Helical" evidence="6">
    <location>
        <begin position="379"/>
        <end position="400"/>
    </location>
</feature>
<keyword evidence="4 6" id="KW-1133">Transmembrane helix</keyword>
<evidence type="ECO:0000256" key="6">
    <source>
        <dbReference type="SAM" id="Phobius"/>
    </source>
</evidence>
<feature type="transmembrane region" description="Helical" evidence="6">
    <location>
        <begin position="347"/>
        <end position="367"/>
    </location>
</feature>
<evidence type="ECO:0000256" key="4">
    <source>
        <dbReference type="ARBA" id="ARBA00022989"/>
    </source>
</evidence>
<feature type="transmembrane region" description="Helical" evidence="6">
    <location>
        <begin position="181"/>
        <end position="203"/>
    </location>
</feature>
<dbReference type="AlphaFoldDB" id="A0AAF1C179"/>
<feature type="transmembrane region" description="Helical" evidence="6">
    <location>
        <begin position="124"/>
        <end position="145"/>
    </location>
</feature>
<keyword evidence="3 6" id="KW-0812">Transmembrane</keyword>
<evidence type="ECO:0000256" key="5">
    <source>
        <dbReference type="ARBA" id="ARBA00023136"/>
    </source>
</evidence>
<dbReference type="PANTHER" id="PTHR30250:SF11">
    <property type="entry name" value="O-ANTIGEN TRANSPORTER-RELATED"/>
    <property type="match status" value="1"/>
</dbReference>
<reference evidence="7" key="1">
    <citation type="submission" date="2023-11" db="EMBL/GenBank/DDBJ databases">
        <title>Genome sequence of Cyanobacterium aponinum BCRC AL20115.</title>
        <authorList>
            <person name="Chang H.-Y."/>
            <person name="Lin K.-M."/>
            <person name="Hsueh H.-T."/>
            <person name="Chu H.-A."/>
            <person name="Kuo C.-H."/>
        </authorList>
    </citation>
    <scope>NUCLEOTIDE SEQUENCE</scope>
    <source>
        <strain evidence="7">AL20115</strain>
    </source>
</reference>
<protein>
    <submittedName>
        <fullName evidence="7">Oligosaccharide flippase family protein</fullName>
    </submittedName>
</protein>
<dbReference type="InterPro" id="IPR050833">
    <property type="entry name" value="Poly_Biosynth_Transport"/>
</dbReference>
<keyword evidence="5 6" id="KW-0472">Membrane</keyword>
<keyword evidence="2" id="KW-1003">Cell membrane</keyword>
<feature type="transmembrane region" description="Helical" evidence="6">
    <location>
        <begin position="157"/>
        <end position="175"/>
    </location>
</feature>
<dbReference type="Pfam" id="PF01943">
    <property type="entry name" value="Polysacc_synt"/>
    <property type="match status" value="1"/>
</dbReference>
<comment type="subcellular location">
    <subcellularLocation>
        <location evidence="1">Cell membrane</location>
        <topology evidence="1">Multi-pass membrane protein</topology>
    </subcellularLocation>
</comment>
<sequence length="438" mass="48937">MSISIRTLLKHSSYLFMGSMGSMVLRLVQNILVARALGPSQLGAWSTIVSFCSIIQAFSSFRTQEALTKYLVEFKTNKEDAKLELLLATAMIIDIGTALLAVIVVTLLAPFVASNLTQGEGKPILFLLYAISFLSNSFNNTWYCVARDLRQLGKQSLRQIILTVLQVIGVVLLYAVGNLTIYSLALLIAFNSIINFISVFFFLAPELKKGYNIDILDLPWTSYGKSFKELKEFWHFLSYTYVSTTFSGIIKNVDIIMLGRFSTNFDVGIYQLAKSLTSVVQIAIQSLASVVYQDFNELIAHKKSNIILNELLKISKKLISLQIIITVIILYFAPTIIKLIYGENFIATYPIFAIFMIDAFVGAFLFWSQSLVISLKGYVYKLKVTIYSIVIYFILIALLTPTFASIGMAIAYSITFVGVNLAFAVKSISMLKKMNGKL</sequence>
<evidence type="ECO:0000256" key="3">
    <source>
        <dbReference type="ARBA" id="ARBA00022692"/>
    </source>
</evidence>
<evidence type="ECO:0000313" key="7">
    <source>
        <dbReference type="EMBL" id="WPF88372.1"/>
    </source>
</evidence>
<dbReference type="GO" id="GO:0005886">
    <property type="term" value="C:plasma membrane"/>
    <property type="evidence" value="ECO:0007669"/>
    <property type="project" value="UniProtKB-SubCell"/>
</dbReference>
<dbReference type="EMBL" id="CP138348">
    <property type="protein sequence ID" value="WPF88372.1"/>
    <property type="molecule type" value="Genomic_DNA"/>
</dbReference>
<feature type="transmembrane region" description="Helical" evidence="6">
    <location>
        <begin position="406"/>
        <end position="425"/>
    </location>
</feature>
<gene>
    <name evidence="7" type="ORF">SAY89_16480</name>
</gene>
<evidence type="ECO:0000256" key="1">
    <source>
        <dbReference type="ARBA" id="ARBA00004651"/>
    </source>
</evidence>
<name>A0AAF1C179_9CHRO</name>
<proteinExistence type="predicted"/>
<feature type="transmembrane region" description="Helical" evidence="6">
    <location>
        <begin position="318"/>
        <end position="341"/>
    </location>
</feature>
<dbReference type="InterPro" id="IPR002797">
    <property type="entry name" value="Polysacc_synth"/>
</dbReference>
<feature type="transmembrane region" description="Helical" evidence="6">
    <location>
        <begin position="85"/>
        <end position="112"/>
    </location>
</feature>
<organism evidence="7">
    <name type="scientific">Cyanobacterium aponinum AL20115</name>
    <dbReference type="NCBI Taxonomy" id="3090662"/>
    <lineage>
        <taxon>Bacteria</taxon>
        <taxon>Bacillati</taxon>
        <taxon>Cyanobacteriota</taxon>
        <taxon>Cyanophyceae</taxon>
        <taxon>Oscillatoriophycideae</taxon>
        <taxon>Chroococcales</taxon>
        <taxon>Geminocystaceae</taxon>
        <taxon>Cyanobacterium</taxon>
    </lineage>
</organism>
<evidence type="ECO:0000256" key="2">
    <source>
        <dbReference type="ARBA" id="ARBA00022475"/>
    </source>
</evidence>